<keyword evidence="1" id="KW-1133">Transmembrane helix</keyword>
<evidence type="ECO:0008006" key="4">
    <source>
        <dbReference type="Google" id="ProtNLM"/>
    </source>
</evidence>
<proteinExistence type="predicted"/>
<keyword evidence="1" id="KW-0812">Transmembrane</keyword>
<evidence type="ECO:0000313" key="3">
    <source>
        <dbReference type="Proteomes" id="UP000596742"/>
    </source>
</evidence>
<dbReference type="Proteomes" id="UP000596742">
    <property type="component" value="Unassembled WGS sequence"/>
</dbReference>
<keyword evidence="1" id="KW-0472">Membrane</keyword>
<accession>A0A8B6BY64</accession>
<sequence length="487" mass="56519">MKHRTLEDKLTRGQERSEKVLDGRYQSYSLIVSDIDIRRFCYSNIDFKGQTKDKNNFNRIRDGTAPQHSQDDSAISYGIYSSLNNTCNKCCNRDCENSFIHIDKIYHQKFISAQNTCWDCNTLRRYSVKPKMFRTLGHCVLFVLFVFTCFGILYGNSTRQNKTFISEGDNEIELGGPSKFQVENYLSRGVSLEQFRTLSRKAKSFRDIYRMFIQKKNVTDDQIDKILTTRRTLKGTIRKKEIDYDDDEGNPIDPDIQRVADEAFLHYLAVKEHPLGSCHDPTPELHHIPPEGNKLFFPEYTILHVCRNVSGCCWNPSQECGEKDIEIITKPFIVAEIQHSQRGDEVNIPDSNKVEVKFFKNVTRCGCQDLTPLPHCDKHCPFPFIKTRPGLECVCDCNDDTLQCLKIKFGIDPLNGEDFDCVKSGRCMKPLCDSGSFDMRKGYCEGTPNARLHVHLSYRRSKRRAITSSHRKQYTKFRFFQERDRKS</sequence>
<dbReference type="PANTHER" id="PTHR21719">
    <property type="entry name" value="FI06402P-RELATED"/>
    <property type="match status" value="1"/>
</dbReference>
<keyword evidence="3" id="KW-1185">Reference proteome</keyword>
<feature type="transmembrane region" description="Helical" evidence="1">
    <location>
        <begin position="133"/>
        <end position="154"/>
    </location>
</feature>
<evidence type="ECO:0000256" key="1">
    <source>
        <dbReference type="SAM" id="Phobius"/>
    </source>
</evidence>
<dbReference type="AlphaFoldDB" id="A0A8B6BY64"/>
<comment type="caution">
    <text evidence="2">The sequence shown here is derived from an EMBL/GenBank/DDBJ whole genome shotgun (WGS) entry which is preliminary data.</text>
</comment>
<reference evidence="2" key="1">
    <citation type="submission" date="2018-11" db="EMBL/GenBank/DDBJ databases">
        <authorList>
            <person name="Alioto T."/>
            <person name="Alioto T."/>
        </authorList>
    </citation>
    <scope>NUCLEOTIDE SEQUENCE</scope>
</reference>
<protein>
    <recommendedName>
        <fullName evidence="4">Platelet-derived growth factor (PDGF) family profile domain-containing protein</fullName>
    </recommendedName>
</protein>
<dbReference type="SUPFAM" id="SSF57501">
    <property type="entry name" value="Cystine-knot cytokines"/>
    <property type="match status" value="1"/>
</dbReference>
<dbReference type="OrthoDB" id="6370328at2759"/>
<evidence type="ECO:0000313" key="2">
    <source>
        <dbReference type="EMBL" id="VDH97003.1"/>
    </source>
</evidence>
<dbReference type="InterPro" id="IPR029034">
    <property type="entry name" value="Cystine-knot_cytokine"/>
</dbReference>
<dbReference type="EMBL" id="UYJE01000849">
    <property type="protein sequence ID" value="VDH97003.1"/>
    <property type="molecule type" value="Genomic_DNA"/>
</dbReference>
<gene>
    <name evidence="2" type="ORF">MGAL_10B005060</name>
</gene>
<name>A0A8B6BY64_MYTGA</name>
<dbReference type="Gene3D" id="2.10.90.10">
    <property type="entry name" value="Cystine-knot cytokines"/>
    <property type="match status" value="1"/>
</dbReference>
<organism evidence="2 3">
    <name type="scientific">Mytilus galloprovincialis</name>
    <name type="common">Mediterranean mussel</name>
    <dbReference type="NCBI Taxonomy" id="29158"/>
    <lineage>
        <taxon>Eukaryota</taxon>
        <taxon>Metazoa</taxon>
        <taxon>Spiralia</taxon>
        <taxon>Lophotrochozoa</taxon>
        <taxon>Mollusca</taxon>
        <taxon>Bivalvia</taxon>
        <taxon>Autobranchia</taxon>
        <taxon>Pteriomorphia</taxon>
        <taxon>Mytilida</taxon>
        <taxon>Mytiloidea</taxon>
        <taxon>Mytilidae</taxon>
        <taxon>Mytilinae</taxon>
        <taxon>Mytilus</taxon>
    </lineage>
</organism>
<dbReference type="PANTHER" id="PTHR21719:SF1">
    <property type="entry name" value="FI06402P-RELATED"/>
    <property type="match status" value="1"/>
</dbReference>